<dbReference type="InterPro" id="IPR035906">
    <property type="entry name" value="MetI-like_sf"/>
</dbReference>
<feature type="transmembrane region" description="Helical" evidence="7">
    <location>
        <begin position="117"/>
        <end position="138"/>
    </location>
</feature>
<evidence type="ECO:0000256" key="1">
    <source>
        <dbReference type="ARBA" id="ARBA00004651"/>
    </source>
</evidence>
<name>A0ABV1KT38_9BACL</name>
<evidence type="ECO:0000256" key="3">
    <source>
        <dbReference type="ARBA" id="ARBA00022475"/>
    </source>
</evidence>
<feature type="transmembrane region" description="Helical" evidence="7">
    <location>
        <begin position="253"/>
        <end position="271"/>
    </location>
</feature>
<dbReference type="PROSITE" id="PS50928">
    <property type="entry name" value="ABC_TM1"/>
    <property type="match status" value="1"/>
</dbReference>
<evidence type="ECO:0000313" key="10">
    <source>
        <dbReference type="Proteomes" id="UP001493487"/>
    </source>
</evidence>
<sequence>MKRIGRLKVKKIRQNVYHYVLLIFFFLIFISPIVLMILSSFKEDEIQIIKDMSSIQAFLPNGPMGFENYVNVFQRMNFFKFFTNSVIITVSTIVVGICFNSMFAYALAKLEFKAKHILLPAMIALIIVPGETLSIPLLLLVNKMGLIDTYAVQIIPFVAEPFFIFLFYQFFKELPKEIMEAAIIDGSSYFGIYRRIILPLSKPVFASVIIFNALGRWGDIMWPVLVTRGEDVRPLPLAMQALFTINRNNWGDIFAFATMATLPILLLFLLFQKQFIRSIASTGVKG</sequence>
<comment type="similarity">
    <text evidence="7">Belongs to the binding-protein-dependent transport system permease family.</text>
</comment>
<reference evidence="9 10" key="1">
    <citation type="journal article" date="2023" name="Genome Announc.">
        <title>Pan-Genome Analyses of the Genus Cohnella and Proposal of the Novel Species Cohnella silvisoli sp. nov., Isolated from Forest Soil.</title>
        <authorList>
            <person name="Wang C."/>
            <person name="Mao L."/>
            <person name="Bao G."/>
            <person name="Zhu H."/>
        </authorList>
    </citation>
    <scope>NUCLEOTIDE SEQUENCE [LARGE SCALE GENOMIC DNA]</scope>
    <source>
        <strain evidence="9 10">NL03-T5-1</strain>
    </source>
</reference>
<keyword evidence="5 7" id="KW-1133">Transmembrane helix</keyword>
<dbReference type="RefSeq" id="WP_232184266.1">
    <property type="nucleotide sequence ID" value="NZ_JAIOAP010000002.1"/>
</dbReference>
<evidence type="ECO:0000259" key="8">
    <source>
        <dbReference type="PROSITE" id="PS50928"/>
    </source>
</evidence>
<evidence type="ECO:0000256" key="7">
    <source>
        <dbReference type="RuleBase" id="RU363032"/>
    </source>
</evidence>
<dbReference type="Proteomes" id="UP001493487">
    <property type="component" value="Unassembled WGS sequence"/>
</dbReference>
<comment type="subcellular location">
    <subcellularLocation>
        <location evidence="1 7">Cell membrane</location>
        <topology evidence="1 7">Multi-pass membrane protein</topology>
    </subcellularLocation>
</comment>
<keyword evidence="6 7" id="KW-0472">Membrane</keyword>
<dbReference type="Gene3D" id="1.10.3720.10">
    <property type="entry name" value="MetI-like"/>
    <property type="match status" value="1"/>
</dbReference>
<evidence type="ECO:0000256" key="2">
    <source>
        <dbReference type="ARBA" id="ARBA00022448"/>
    </source>
</evidence>
<feature type="transmembrane region" description="Helical" evidence="7">
    <location>
        <begin position="81"/>
        <end position="105"/>
    </location>
</feature>
<dbReference type="SUPFAM" id="SSF161098">
    <property type="entry name" value="MetI-like"/>
    <property type="match status" value="1"/>
</dbReference>
<dbReference type="CDD" id="cd06261">
    <property type="entry name" value="TM_PBP2"/>
    <property type="match status" value="1"/>
</dbReference>
<dbReference type="Pfam" id="PF00528">
    <property type="entry name" value="BPD_transp_1"/>
    <property type="match status" value="1"/>
</dbReference>
<dbReference type="InterPro" id="IPR000515">
    <property type="entry name" value="MetI-like"/>
</dbReference>
<evidence type="ECO:0000256" key="4">
    <source>
        <dbReference type="ARBA" id="ARBA00022692"/>
    </source>
</evidence>
<dbReference type="PANTHER" id="PTHR43744">
    <property type="entry name" value="ABC TRANSPORTER PERMEASE PROTEIN MG189-RELATED-RELATED"/>
    <property type="match status" value="1"/>
</dbReference>
<evidence type="ECO:0000313" key="9">
    <source>
        <dbReference type="EMBL" id="MEQ4483145.1"/>
    </source>
</evidence>
<dbReference type="EMBL" id="JASKHM010000006">
    <property type="protein sequence ID" value="MEQ4483145.1"/>
    <property type="molecule type" value="Genomic_DNA"/>
</dbReference>
<comment type="caution">
    <text evidence="9">The sequence shown here is derived from an EMBL/GenBank/DDBJ whole genome shotgun (WGS) entry which is preliminary data.</text>
</comment>
<gene>
    <name evidence="9" type="ORF">QJS35_12130</name>
</gene>
<dbReference type="PANTHER" id="PTHR43744:SF12">
    <property type="entry name" value="ABC TRANSPORTER PERMEASE PROTEIN MG189-RELATED"/>
    <property type="match status" value="1"/>
</dbReference>
<organism evidence="9 10">
    <name type="scientific">Cohnella silvisoli</name>
    <dbReference type="NCBI Taxonomy" id="2873699"/>
    <lineage>
        <taxon>Bacteria</taxon>
        <taxon>Bacillati</taxon>
        <taxon>Bacillota</taxon>
        <taxon>Bacilli</taxon>
        <taxon>Bacillales</taxon>
        <taxon>Paenibacillaceae</taxon>
        <taxon>Cohnella</taxon>
    </lineage>
</organism>
<keyword evidence="3" id="KW-1003">Cell membrane</keyword>
<feature type="domain" description="ABC transmembrane type-1" evidence="8">
    <location>
        <begin position="82"/>
        <end position="271"/>
    </location>
</feature>
<keyword evidence="10" id="KW-1185">Reference proteome</keyword>
<keyword evidence="2 7" id="KW-0813">Transport</keyword>
<keyword evidence="4 7" id="KW-0812">Transmembrane</keyword>
<protein>
    <submittedName>
        <fullName evidence="9">Carbohydrate ABC transporter permease</fullName>
    </submittedName>
</protein>
<feature type="transmembrane region" description="Helical" evidence="7">
    <location>
        <begin position="150"/>
        <end position="171"/>
    </location>
</feature>
<proteinExistence type="inferred from homology"/>
<feature type="transmembrane region" description="Helical" evidence="7">
    <location>
        <begin position="16"/>
        <end position="38"/>
    </location>
</feature>
<feature type="transmembrane region" description="Helical" evidence="7">
    <location>
        <begin position="192"/>
        <end position="214"/>
    </location>
</feature>
<evidence type="ECO:0000256" key="5">
    <source>
        <dbReference type="ARBA" id="ARBA00022989"/>
    </source>
</evidence>
<evidence type="ECO:0000256" key="6">
    <source>
        <dbReference type="ARBA" id="ARBA00023136"/>
    </source>
</evidence>
<accession>A0ABV1KT38</accession>